<dbReference type="RefSeq" id="WP_023175256.1">
    <property type="nucleotide sequence ID" value="NC_022600.1"/>
</dbReference>
<feature type="domain" description="DNA topoisomerase IB N-terminal" evidence="8">
    <location>
        <begin position="36"/>
        <end position="84"/>
    </location>
</feature>
<dbReference type="SUPFAM" id="SSF56349">
    <property type="entry name" value="DNA breaking-rejoining enzymes"/>
    <property type="match status" value="1"/>
</dbReference>
<keyword evidence="10" id="KW-1185">Reference proteome</keyword>
<dbReference type="Gene3D" id="3.30.66.10">
    <property type="entry name" value="DNA topoisomerase I domain"/>
    <property type="match status" value="1"/>
</dbReference>
<dbReference type="Gene3D" id="1.10.132.120">
    <property type="match status" value="1"/>
</dbReference>
<dbReference type="InterPro" id="IPR049331">
    <property type="entry name" value="Top1B_N_bact"/>
</dbReference>
<name>U5QQP3_GLOK1</name>
<dbReference type="Gene3D" id="3.90.15.10">
    <property type="entry name" value="Topoisomerase I, Chain A, domain 3"/>
    <property type="match status" value="1"/>
</dbReference>
<dbReference type="Proteomes" id="UP000017396">
    <property type="component" value="Chromosome"/>
</dbReference>
<dbReference type="InterPro" id="IPR001631">
    <property type="entry name" value="TopoI"/>
</dbReference>
<dbReference type="STRING" id="1183438.GKIL_3693"/>
<dbReference type="KEGG" id="glj:GKIL_3693"/>
<evidence type="ECO:0000259" key="8">
    <source>
        <dbReference type="Pfam" id="PF21338"/>
    </source>
</evidence>
<evidence type="ECO:0000313" key="10">
    <source>
        <dbReference type="Proteomes" id="UP000017396"/>
    </source>
</evidence>
<keyword evidence="5" id="KW-0238">DNA-binding</keyword>
<comment type="catalytic activity">
    <reaction evidence="1">
        <text>ATP-independent breakage of single-stranded DNA, followed by passage and rejoining.</text>
        <dbReference type="EC" id="5.6.2.1"/>
    </reaction>
</comment>
<dbReference type="EMBL" id="CP003587">
    <property type="protein sequence ID" value="AGY59939.1"/>
    <property type="molecule type" value="Genomic_DNA"/>
</dbReference>
<dbReference type="Pfam" id="PF21338">
    <property type="entry name" value="Top1B_N_bact"/>
    <property type="match status" value="1"/>
</dbReference>
<dbReference type="InterPro" id="IPR013500">
    <property type="entry name" value="TopoI_cat_euk"/>
</dbReference>
<keyword evidence="6 9" id="KW-0413">Isomerase</keyword>
<accession>U5QQP3</accession>
<evidence type="ECO:0000256" key="3">
    <source>
        <dbReference type="ARBA" id="ARBA00012891"/>
    </source>
</evidence>
<dbReference type="CDD" id="cd00659">
    <property type="entry name" value="Topo_IB_C"/>
    <property type="match status" value="1"/>
</dbReference>
<feature type="domain" description="DNA topoisomerase I catalytic core eukaryotic-type" evidence="7">
    <location>
        <begin position="97"/>
        <end position="311"/>
    </location>
</feature>
<gene>
    <name evidence="9" type="primary">topA</name>
    <name evidence="9" type="ORF">GKIL_3693</name>
</gene>
<protein>
    <recommendedName>
        <fullName evidence="3">DNA topoisomerase</fullName>
        <ecNumber evidence="3">5.6.2.1</ecNumber>
    </recommendedName>
</protein>
<sequence length="363" mass="40954">MIAELAPDPLVSARAAGLRYVSDRSAGIRRHRRGKHFSYIGPDGKPIRDEQTLERIRKLAIPPAYTDVWICPHANGHLQATGRDGRGRKQYRYHLRWRAVRDETKYGRTLAFGTVLPAIRGRTEQDLARPGLPREKVLAAVVRLLESTLIRVGNEEYARQNDSYGLTTLRDEHVEVKGSTIRFQFRGKSGKDHTISLTDRRLARVVKRCQDVPGQELFQYIDADGERQTIDSADVNAYLREIAGEEFTAKDFRTWAGTVLAALALQEFDACDSESQAKKNIVQAIGDVARRLGNTPTVCRKCYIHPAIIDAYLEGTLLDTLRQRTEAELNAPGAVGLRPEERAVLAFLQKRLAEEDTRDRAKR</sequence>
<evidence type="ECO:0000256" key="6">
    <source>
        <dbReference type="ARBA" id="ARBA00023235"/>
    </source>
</evidence>
<evidence type="ECO:0000256" key="1">
    <source>
        <dbReference type="ARBA" id="ARBA00000213"/>
    </source>
</evidence>
<evidence type="ECO:0000256" key="4">
    <source>
        <dbReference type="ARBA" id="ARBA00023029"/>
    </source>
</evidence>
<dbReference type="OrthoDB" id="9778962at2"/>
<dbReference type="PATRIC" id="fig|1183438.3.peg.3629"/>
<dbReference type="HOGENOM" id="CLU_046978_1_1_3"/>
<evidence type="ECO:0000256" key="5">
    <source>
        <dbReference type="ARBA" id="ARBA00023125"/>
    </source>
</evidence>
<comment type="similarity">
    <text evidence="2">Belongs to the type IB topoisomerase family.</text>
</comment>
<reference evidence="9 10" key="1">
    <citation type="journal article" date="2013" name="PLoS ONE">
        <title>Cultivation and Complete Genome Sequencing of Gloeobacter kilaueensis sp. nov., from a Lava Cave in Kilauea Caldera, Hawai'i.</title>
        <authorList>
            <person name="Saw J.H."/>
            <person name="Schatz M."/>
            <person name="Brown M.V."/>
            <person name="Kunkel D.D."/>
            <person name="Foster J.S."/>
            <person name="Shick H."/>
            <person name="Christensen S."/>
            <person name="Hou S."/>
            <person name="Wan X."/>
            <person name="Donachie S.P."/>
        </authorList>
    </citation>
    <scope>NUCLEOTIDE SEQUENCE [LARGE SCALE GENOMIC DNA]</scope>
    <source>
        <strain evidence="10">JS</strain>
    </source>
</reference>
<dbReference type="eggNOG" id="COG3569">
    <property type="taxonomic scope" value="Bacteria"/>
</dbReference>
<dbReference type="InterPro" id="IPR014711">
    <property type="entry name" value="TopoI_cat_a-hlx-sub_euk"/>
</dbReference>
<dbReference type="InterPro" id="IPR035447">
    <property type="entry name" value="DNA_topo_I_N_sf"/>
</dbReference>
<organism evidence="9 10">
    <name type="scientific">Gloeobacter kilaueensis (strain ATCC BAA-2537 / CCAP 1431/1 / ULC 316 / JS1)</name>
    <dbReference type="NCBI Taxonomy" id="1183438"/>
    <lineage>
        <taxon>Bacteria</taxon>
        <taxon>Bacillati</taxon>
        <taxon>Cyanobacteriota</taxon>
        <taxon>Cyanophyceae</taxon>
        <taxon>Gloeobacterales</taxon>
        <taxon>Gloeobacteraceae</taxon>
        <taxon>Gloeobacter</taxon>
    </lineage>
</organism>
<dbReference type="PROSITE" id="PS52038">
    <property type="entry name" value="TOPO_IB_2"/>
    <property type="match status" value="1"/>
</dbReference>
<dbReference type="GO" id="GO:0003677">
    <property type="term" value="F:DNA binding"/>
    <property type="evidence" value="ECO:0007669"/>
    <property type="project" value="UniProtKB-KW"/>
</dbReference>
<proteinExistence type="inferred from homology"/>
<dbReference type="Pfam" id="PF01028">
    <property type="entry name" value="Topoisom_I"/>
    <property type="match status" value="1"/>
</dbReference>
<dbReference type="GO" id="GO:0006265">
    <property type="term" value="P:DNA topological change"/>
    <property type="evidence" value="ECO:0007669"/>
    <property type="project" value="InterPro"/>
</dbReference>
<evidence type="ECO:0000313" key="9">
    <source>
        <dbReference type="EMBL" id="AGY59939.1"/>
    </source>
</evidence>
<keyword evidence="4" id="KW-0799">Topoisomerase</keyword>
<evidence type="ECO:0000259" key="7">
    <source>
        <dbReference type="Pfam" id="PF01028"/>
    </source>
</evidence>
<evidence type="ECO:0000256" key="2">
    <source>
        <dbReference type="ARBA" id="ARBA00006645"/>
    </source>
</evidence>
<dbReference type="InterPro" id="IPR011010">
    <property type="entry name" value="DNA_brk_join_enz"/>
</dbReference>
<dbReference type="AlphaFoldDB" id="U5QQP3"/>
<dbReference type="SUPFAM" id="SSF55869">
    <property type="entry name" value="DNA topoisomerase I domain"/>
    <property type="match status" value="1"/>
</dbReference>
<dbReference type="EC" id="5.6.2.1" evidence="3"/>
<dbReference type="PRINTS" id="PR00416">
    <property type="entry name" value="EUTPISMRASEI"/>
</dbReference>
<dbReference type="GO" id="GO:0003917">
    <property type="term" value="F:DNA topoisomerase type I (single strand cut, ATP-independent) activity"/>
    <property type="evidence" value="ECO:0007669"/>
    <property type="project" value="UniProtKB-EC"/>
</dbReference>